<reference evidence="1 2" key="1">
    <citation type="submission" date="2020-12" db="EMBL/GenBank/DDBJ databases">
        <title>Concerted genomic and epigenomic changes stabilize Arabidopsis allopolyploids.</title>
        <authorList>
            <person name="Chen Z."/>
        </authorList>
    </citation>
    <scope>NUCLEOTIDE SEQUENCE [LARGE SCALE GENOMIC DNA]</scope>
    <source>
        <strain evidence="1">Allo738</strain>
        <tissue evidence="1">Leaf</tissue>
    </source>
</reference>
<evidence type="ECO:0000313" key="1">
    <source>
        <dbReference type="EMBL" id="KAG7550954.1"/>
    </source>
</evidence>
<feature type="non-terminal residue" evidence="1">
    <location>
        <position position="38"/>
    </location>
</feature>
<organism evidence="1 2">
    <name type="scientific">Arabidopsis thaliana x Arabidopsis arenosa</name>
    <dbReference type="NCBI Taxonomy" id="1240361"/>
    <lineage>
        <taxon>Eukaryota</taxon>
        <taxon>Viridiplantae</taxon>
        <taxon>Streptophyta</taxon>
        <taxon>Embryophyta</taxon>
        <taxon>Tracheophyta</taxon>
        <taxon>Spermatophyta</taxon>
        <taxon>Magnoliopsida</taxon>
        <taxon>eudicotyledons</taxon>
        <taxon>Gunneridae</taxon>
        <taxon>Pentapetalae</taxon>
        <taxon>rosids</taxon>
        <taxon>malvids</taxon>
        <taxon>Brassicales</taxon>
        <taxon>Brassicaceae</taxon>
        <taxon>Camelineae</taxon>
        <taxon>Arabidopsis</taxon>
    </lineage>
</organism>
<dbReference type="AlphaFoldDB" id="A0A8T1YXA0"/>
<dbReference type="Proteomes" id="UP000694240">
    <property type="component" value="Chromosome 11"/>
</dbReference>
<proteinExistence type="predicted"/>
<name>A0A8T1YXA0_9BRAS</name>
<dbReference type="EMBL" id="JAEFBK010000011">
    <property type="protein sequence ID" value="KAG7550954.1"/>
    <property type="molecule type" value="Genomic_DNA"/>
</dbReference>
<gene>
    <name evidence="1" type="ORF">ISN45_Aa06g016860</name>
</gene>
<evidence type="ECO:0000313" key="2">
    <source>
        <dbReference type="Proteomes" id="UP000694240"/>
    </source>
</evidence>
<accession>A0A8T1YXA0</accession>
<protein>
    <submittedName>
        <fullName evidence="1">Uncharacterized protein</fullName>
    </submittedName>
</protein>
<comment type="caution">
    <text evidence="1">The sequence shown here is derived from an EMBL/GenBank/DDBJ whole genome shotgun (WGS) entry which is preliminary data.</text>
</comment>
<sequence length="38" mass="4303">MQNRVSSSKWSPQIISFFSKYGRFGMYPRGGTSLASWG</sequence>
<keyword evidence="2" id="KW-1185">Reference proteome</keyword>